<keyword evidence="1" id="KW-0378">Hydrolase</keyword>
<dbReference type="Proteomes" id="UP000295195">
    <property type="component" value="Unassembled WGS sequence"/>
</dbReference>
<dbReference type="SUPFAM" id="SSF56784">
    <property type="entry name" value="HAD-like"/>
    <property type="match status" value="1"/>
</dbReference>
<organism evidence="1 9">
    <name type="scientific">Lactobacillus crispatus</name>
    <dbReference type="NCBI Taxonomy" id="47770"/>
    <lineage>
        <taxon>Bacteria</taxon>
        <taxon>Bacillati</taxon>
        <taxon>Bacillota</taxon>
        <taxon>Bacilli</taxon>
        <taxon>Lactobacillales</taxon>
        <taxon>Lactobacillaceae</taxon>
        <taxon>Lactobacillus</taxon>
    </lineage>
</organism>
<evidence type="ECO:0000313" key="3">
    <source>
        <dbReference type="EMBL" id="PLT11500.1"/>
    </source>
</evidence>
<protein>
    <submittedName>
        <fullName evidence="1">HAD family hydrolase</fullName>
        <ecNumber evidence="1">3.-.-.-</ecNumber>
    </submittedName>
</protein>
<evidence type="ECO:0000313" key="1">
    <source>
        <dbReference type="EMBL" id="MDT9610292.1"/>
    </source>
</evidence>
<evidence type="ECO:0000313" key="6">
    <source>
        <dbReference type="Proteomes" id="UP000235119"/>
    </source>
</evidence>
<dbReference type="Proteomes" id="UP000289808">
    <property type="component" value="Unassembled WGS sequence"/>
</dbReference>
<accession>A0A135YLH2</accession>
<dbReference type="GO" id="GO:0008967">
    <property type="term" value="F:phosphoglycolate phosphatase activity"/>
    <property type="evidence" value="ECO:0007669"/>
    <property type="project" value="TreeGrafter"/>
</dbReference>
<dbReference type="EMBL" id="JBETVU010000012">
    <property type="protein sequence ID" value="MES5150682.1"/>
    <property type="molecule type" value="Genomic_DNA"/>
</dbReference>
<dbReference type="EMBL" id="PKIW01000016">
    <property type="protein sequence ID" value="PLT11500.1"/>
    <property type="molecule type" value="Genomic_DNA"/>
</dbReference>
<dbReference type="GO" id="GO:0006281">
    <property type="term" value="P:DNA repair"/>
    <property type="evidence" value="ECO:0007669"/>
    <property type="project" value="TreeGrafter"/>
</dbReference>
<dbReference type="GO" id="GO:0005829">
    <property type="term" value="C:cytosol"/>
    <property type="evidence" value="ECO:0007669"/>
    <property type="project" value="TreeGrafter"/>
</dbReference>
<evidence type="ECO:0000313" key="2">
    <source>
        <dbReference type="EMBL" id="MES5150682.1"/>
    </source>
</evidence>
<dbReference type="EMBL" id="SCLX01000083">
    <property type="protein sequence ID" value="RXF56759.1"/>
    <property type="molecule type" value="Genomic_DNA"/>
</dbReference>
<dbReference type="PANTHER" id="PTHR43434">
    <property type="entry name" value="PHOSPHOGLYCOLATE PHOSPHATASE"/>
    <property type="match status" value="1"/>
</dbReference>
<dbReference type="AlphaFoldDB" id="A0A135YLH2"/>
<comment type="caution">
    <text evidence="1">The sequence shown here is derived from an EMBL/GenBank/DDBJ whole genome shotgun (WGS) entry which is preliminary data.</text>
</comment>
<dbReference type="Pfam" id="PF13419">
    <property type="entry name" value="HAD_2"/>
    <property type="match status" value="1"/>
</dbReference>
<gene>
    <name evidence="2" type="ORF">ABVC42_12440</name>
    <name evidence="5" type="ORF">CEE75_03385</name>
    <name evidence="3" type="ORF">CYJ79_04435</name>
    <name evidence="4" type="ORF">ERD32_10355</name>
    <name evidence="1" type="ORF">RON39_09240</name>
</gene>
<reference evidence="4 7" key="3">
    <citation type="submission" date="2019-01" db="EMBL/GenBank/DDBJ databases">
        <title>The genome sequence of Lactobacillus crispatus L49.</title>
        <authorList>
            <person name="Zhong J."/>
            <person name="Zhang J."/>
        </authorList>
    </citation>
    <scope>NUCLEOTIDE SEQUENCE [LARGE SCALE GENOMIC DNA]</scope>
    <source>
        <strain evidence="4 7">L49</strain>
    </source>
</reference>
<evidence type="ECO:0000313" key="10">
    <source>
        <dbReference type="Proteomes" id="UP001434419"/>
    </source>
</evidence>
<dbReference type="InterPro" id="IPR041492">
    <property type="entry name" value="HAD_2"/>
</dbReference>
<dbReference type="PANTHER" id="PTHR43434:SF26">
    <property type="entry name" value="PYROPHOSPHATASE PPAX"/>
    <property type="match status" value="1"/>
</dbReference>
<dbReference type="Proteomes" id="UP001253287">
    <property type="component" value="Unassembled WGS sequence"/>
</dbReference>
<dbReference type="EC" id="3.-.-.-" evidence="1"/>
<dbReference type="NCBIfam" id="TIGR01509">
    <property type="entry name" value="HAD-SF-IA-v3"/>
    <property type="match status" value="1"/>
</dbReference>
<dbReference type="RefSeq" id="WP_005720387.1">
    <property type="nucleotide sequence ID" value="NZ_CAZZQI010000001.1"/>
</dbReference>
<dbReference type="SFLD" id="SFLDS00003">
    <property type="entry name" value="Haloacid_Dehalogenase"/>
    <property type="match status" value="1"/>
</dbReference>
<dbReference type="NCBIfam" id="TIGR01549">
    <property type="entry name" value="HAD-SF-IA-v1"/>
    <property type="match status" value="1"/>
</dbReference>
<dbReference type="EMBL" id="NKLP01000054">
    <property type="protein sequence ID" value="TDN32929.1"/>
    <property type="molecule type" value="Genomic_DNA"/>
</dbReference>
<dbReference type="Gene3D" id="1.10.150.240">
    <property type="entry name" value="Putative phosphatase, domain 2"/>
    <property type="match status" value="1"/>
</dbReference>
<dbReference type="SFLD" id="SFLDG01129">
    <property type="entry name" value="C1.5:_HAD__Beta-PGM__Phosphata"/>
    <property type="match status" value="1"/>
</dbReference>
<reference evidence="1" key="4">
    <citation type="submission" date="2023-08" db="EMBL/GenBank/DDBJ databases">
        <title>Lactobacillus from the Female Urinary Tract.</title>
        <authorList>
            <person name="Stegman N."/>
            <person name="Jackson B."/>
            <person name="Steiling M."/>
            <person name="Sedano C."/>
            <person name="Wolfe A."/>
            <person name="Putonti C."/>
        </authorList>
    </citation>
    <scope>NUCLEOTIDE SEQUENCE</scope>
    <source>
        <strain evidence="1">UMB5661</strain>
    </source>
</reference>
<reference evidence="5 8" key="1">
    <citation type="submission" date="2017-06" db="EMBL/GenBank/DDBJ databases">
        <authorList>
            <person name="Swanenburg J."/>
            <person name="Kort R."/>
        </authorList>
    </citation>
    <scope>NUCLEOTIDE SEQUENCE [LARGE SCALE GENOMIC DNA]</scope>
    <source>
        <strain evidence="5 8">RL05</strain>
    </source>
</reference>
<evidence type="ECO:0000313" key="4">
    <source>
        <dbReference type="EMBL" id="RXF56759.1"/>
    </source>
</evidence>
<dbReference type="Proteomes" id="UP000235119">
    <property type="component" value="Unassembled WGS sequence"/>
</dbReference>
<evidence type="ECO:0000313" key="8">
    <source>
        <dbReference type="Proteomes" id="UP000295195"/>
    </source>
</evidence>
<evidence type="ECO:0000313" key="7">
    <source>
        <dbReference type="Proteomes" id="UP000289808"/>
    </source>
</evidence>
<dbReference type="Proteomes" id="UP001434419">
    <property type="component" value="Unassembled WGS sequence"/>
</dbReference>
<name>A0A135YLH2_9LACO</name>
<dbReference type="InterPro" id="IPR006439">
    <property type="entry name" value="HAD-SF_hydro_IA"/>
</dbReference>
<reference evidence="3 6" key="2">
    <citation type="submission" date="2017-12" db="EMBL/GenBank/DDBJ databases">
        <title>Phylogenetic diversity of female urinary microbiome.</title>
        <authorList>
            <person name="Thomas-White K."/>
            <person name="Wolfe A.J."/>
        </authorList>
    </citation>
    <scope>NUCLEOTIDE SEQUENCE [LARGE SCALE GENOMIC DNA]</scope>
    <source>
        <strain evidence="3 6">UMB0085</strain>
    </source>
</reference>
<dbReference type="Gene3D" id="3.40.50.1000">
    <property type="entry name" value="HAD superfamily/HAD-like"/>
    <property type="match status" value="1"/>
</dbReference>
<dbReference type="FunFam" id="3.40.50.1000:FF:000022">
    <property type="entry name" value="Phosphoglycolate phosphatase"/>
    <property type="match status" value="1"/>
</dbReference>
<keyword evidence="10" id="KW-1185">Reference proteome</keyword>
<dbReference type="InterPro" id="IPR023198">
    <property type="entry name" value="PGP-like_dom2"/>
</dbReference>
<evidence type="ECO:0000313" key="9">
    <source>
        <dbReference type="Proteomes" id="UP001253287"/>
    </source>
</evidence>
<dbReference type="InterPro" id="IPR036412">
    <property type="entry name" value="HAD-like_sf"/>
</dbReference>
<dbReference type="EMBL" id="JAVTXN010000059">
    <property type="protein sequence ID" value="MDT9610292.1"/>
    <property type="molecule type" value="Genomic_DNA"/>
</dbReference>
<dbReference type="InterPro" id="IPR023214">
    <property type="entry name" value="HAD_sf"/>
</dbReference>
<sequence length="214" mass="24448">MLENYFFDFDKTLASSGKASLIATKQAFKLNNLDEPDDDQILDFMGIPADVSFPKMANRELSESDAKKLVDTYRNIYGKYEKENTHLYPGMRDVLEDLQQKGKNLFVVSSKSHDILKRNLDNLKITQYFKDFVGCDEVQHYKPAPDGILILLDRYNLNNKQSVMVGDARYDLQMGKSASVKTCGAAWDAFSVDSLKNEHPDYLLFHVAELKNIE</sequence>
<reference evidence="2" key="5">
    <citation type="submission" date="2024-06" db="EMBL/GenBank/DDBJ databases">
        <title>Vaginal Lactobacillus fatty acid response mechanisms reveal a metabolite-targeted strategy for bacterial vaginosis treatment.</title>
        <authorList>
            <person name="Zhu M."/>
            <person name="Blainey P.C."/>
            <person name="Bloom S.M."/>
            <person name="Kwon D.S."/>
        </authorList>
    </citation>
    <scope>NUCLEOTIDE SEQUENCE</scope>
    <source>
        <strain evidence="2">194_F1_1</strain>
    </source>
</reference>
<proteinExistence type="predicted"/>
<dbReference type="SFLD" id="SFLDG01135">
    <property type="entry name" value="C1.5.6:_HAD__Beta-PGM__Phospha"/>
    <property type="match status" value="1"/>
</dbReference>
<dbReference type="InterPro" id="IPR050155">
    <property type="entry name" value="HAD-like_hydrolase_sf"/>
</dbReference>
<evidence type="ECO:0000313" key="5">
    <source>
        <dbReference type="EMBL" id="TDN32929.1"/>
    </source>
</evidence>